<dbReference type="Pfam" id="PF01026">
    <property type="entry name" value="TatD_DNase"/>
    <property type="match status" value="1"/>
</dbReference>
<dbReference type="Proteomes" id="UP000679722">
    <property type="component" value="Unassembled WGS sequence"/>
</dbReference>
<proteinExistence type="inferred from homology"/>
<dbReference type="RefSeq" id="WP_211535797.1">
    <property type="nucleotide sequence ID" value="NZ_JAGSSV010000005.1"/>
</dbReference>
<dbReference type="Gene3D" id="3.20.20.140">
    <property type="entry name" value="Metal-dependent hydrolases"/>
    <property type="match status" value="1"/>
</dbReference>
<dbReference type="InterPro" id="IPR018228">
    <property type="entry name" value="DNase_TatD-rel_CS"/>
</dbReference>
<dbReference type="PIRSF" id="PIRSF005902">
    <property type="entry name" value="DNase_TatD"/>
    <property type="match status" value="1"/>
</dbReference>
<dbReference type="PROSITE" id="PS01090">
    <property type="entry name" value="TATD_2"/>
    <property type="match status" value="1"/>
</dbReference>
<keyword evidence="4" id="KW-1185">Reference proteome</keyword>
<organism evidence="3 4">
    <name type="scientific">Marinomonas vulgaris</name>
    <dbReference type="NCBI Taxonomy" id="2823372"/>
    <lineage>
        <taxon>Bacteria</taxon>
        <taxon>Pseudomonadati</taxon>
        <taxon>Pseudomonadota</taxon>
        <taxon>Gammaproteobacteria</taxon>
        <taxon>Oceanospirillales</taxon>
        <taxon>Oceanospirillaceae</taxon>
        <taxon>Marinomonas</taxon>
    </lineage>
</organism>
<dbReference type="EMBL" id="JAGSSV010000005">
    <property type="protein sequence ID" value="MBR7888449.1"/>
    <property type="molecule type" value="Genomic_DNA"/>
</dbReference>
<gene>
    <name evidence="3" type="ORF">J9B83_05785</name>
</gene>
<evidence type="ECO:0000256" key="1">
    <source>
        <dbReference type="ARBA" id="ARBA00009275"/>
    </source>
</evidence>
<dbReference type="PANTHER" id="PTHR46124:SF2">
    <property type="entry name" value="D-AMINOACYL-TRNA DEACYLASE"/>
    <property type="match status" value="1"/>
</dbReference>
<dbReference type="PROSITE" id="PS01091">
    <property type="entry name" value="TATD_3"/>
    <property type="match status" value="1"/>
</dbReference>
<evidence type="ECO:0000313" key="3">
    <source>
        <dbReference type="EMBL" id="MBR7888449.1"/>
    </source>
</evidence>
<reference evidence="4" key="1">
    <citation type="submission" date="2023-07" db="EMBL/GenBank/DDBJ databases">
        <title>Marinomonas vulgaris A79, complete genome.</title>
        <authorList>
            <person name="Ying J.-J."/>
        </authorList>
    </citation>
    <scope>NUCLEOTIDE SEQUENCE [LARGE SCALE GENOMIC DNA]</scope>
    <source>
        <strain evidence="4">A79</strain>
    </source>
</reference>
<dbReference type="SUPFAM" id="SSF51556">
    <property type="entry name" value="Metallo-dependent hydrolases"/>
    <property type="match status" value="1"/>
</dbReference>
<sequence length="257" mass="29109">MIDIGVNINHKYFLDDLQTTLQDMQEAGVSGMICIASDLDESLQIQTLSEQYQGIWNTLGCHPHQAKTWGSESKAQCTSMIKTQRPVAIGETGLDFNRNYSTPDEQRVAFHSQIELATEHELPLYLHERDAYEEMIATLKQHPALPQRSVIHCFTGSQKELEAYLSLGLCIGITGWVCDERRGADLQASIPHIPLDRLLLETDAPYLLPRTIRPRPKRNHPKYLPWVAQEVARLKGIPLDDLIKATIANTNRVFNLK</sequence>
<keyword evidence="2 3" id="KW-0378">Hydrolase</keyword>
<name>A0ABS5HBM8_9GAMM</name>
<dbReference type="PANTHER" id="PTHR46124">
    <property type="entry name" value="D-AMINOACYL-TRNA DEACYLASE"/>
    <property type="match status" value="1"/>
</dbReference>
<accession>A0ABS5HBM8</accession>
<dbReference type="GO" id="GO:0016787">
    <property type="term" value="F:hydrolase activity"/>
    <property type="evidence" value="ECO:0007669"/>
    <property type="project" value="UniProtKB-KW"/>
</dbReference>
<protein>
    <submittedName>
        <fullName evidence="3">TatD family hydrolase</fullName>
    </submittedName>
</protein>
<evidence type="ECO:0000313" key="4">
    <source>
        <dbReference type="Proteomes" id="UP000679722"/>
    </source>
</evidence>
<dbReference type="InterPro" id="IPR001130">
    <property type="entry name" value="TatD-like"/>
</dbReference>
<comment type="similarity">
    <text evidence="1">Belongs to the metallo-dependent hydrolases superfamily. TatD-type hydrolase family.</text>
</comment>
<dbReference type="CDD" id="cd01310">
    <property type="entry name" value="TatD_DNAse"/>
    <property type="match status" value="1"/>
</dbReference>
<comment type="caution">
    <text evidence="3">The sequence shown here is derived from an EMBL/GenBank/DDBJ whole genome shotgun (WGS) entry which is preliminary data.</text>
</comment>
<evidence type="ECO:0000256" key="2">
    <source>
        <dbReference type="ARBA" id="ARBA00022801"/>
    </source>
</evidence>
<dbReference type="InterPro" id="IPR032466">
    <property type="entry name" value="Metal_Hydrolase"/>
</dbReference>